<evidence type="ECO:0000313" key="1">
    <source>
        <dbReference type="EMBL" id="KAL0185279.1"/>
    </source>
</evidence>
<dbReference type="AlphaFoldDB" id="A0ABD0QGP3"/>
<comment type="caution">
    <text evidence="1">The sequence shown here is derived from an EMBL/GenBank/DDBJ whole genome shotgun (WGS) entry which is preliminary data.</text>
</comment>
<sequence>RPALDAWYGACEWALMNPAEAQGWISRHDYEENGGEYLREHCASNIFIPMKLNKPSSTTKQTLMGKCLTETSLSDTTSNDKDNDISL</sequence>
<reference evidence="1 2" key="1">
    <citation type="submission" date="2024-05" db="EMBL/GenBank/DDBJ databases">
        <title>Genome sequencing and assembly of Indian major carp, Cirrhinus mrigala (Hamilton, 1822).</title>
        <authorList>
            <person name="Mohindra V."/>
            <person name="Chowdhury L.M."/>
            <person name="Lal K."/>
            <person name="Jena J.K."/>
        </authorList>
    </citation>
    <scope>NUCLEOTIDE SEQUENCE [LARGE SCALE GENOMIC DNA]</scope>
    <source>
        <strain evidence="1">CM1030</strain>
        <tissue evidence="1">Blood</tissue>
    </source>
</reference>
<dbReference type="FunFam" id="3.30.420.40:FF:000058">
    <property type="entry name" value="Putative actin-related protein 5"/>
    <property type="match status" value="1"/>
</dbReference>
<dbReference type="EMBL" id="JAMKFB020000009">
    <property type="protein sequence ID" value="KAL0185279.1"/>
    <property type="molecule type" value="Genomic_DNA"/>
</dbReference>
<dbReference type="SUPFAM" id="SSF53067">
    <property type="entry name" value="Actin-like ATPase domain"/>
    <property type="match status" value="1"/>
</dbReference>
<proteinExistence type="predicted"/>
<accession>A0ABD0QGP3</accession>
<dbReference type="PROSITE" id="PS00432">
    <property type="entry name" value="ACTINS_2"/>
    <property type="match status" value="1"/>
</dbReference>
<organism evidence="1 2">
    <name type="scientific">Cirrhinus mrigala</name>
    <name type="common">Mrigala</name>
    <dbReference type="NCBI Taxonomy" id="683832"/>
    <lineage>
        <taxon>Eukaryota</taxon>
        <taxon>Metazoa</taxon>
        <taxon>Chordata</taxon>
        <taxon>Craniata</taxon>
        <taxon>Vertebrata</taxon>
        <taxon>Euteleostomi</taxon>
        <taxon>Actinopterygii</taxon>
        <taxon>Neopterygii</taxon>
        <taxon>Teleostei</taxon>
        <taxon>Ostariophysi</taxon>
        <taxon>Cypriniformes</taxon>
        <taxon>Cyprinidae</taxon>
        <taxon>Labeoninae</taxon>
        <taxon>Labeonini</taxon>
        <taxon>Cirrhinus</taxon>
    </lineage>
</organism>
<feature type="non-terminal residue" evidence="1">
    <location>
        <position position="1"/>
    </location>
</feature>
<dbReference type="InterPro" id="IPR004001">
    <property type="entry name" value="Actin_CS"/>
</dbReference>
<dbReference type="Proteomes" id="UP001529510">
    <property type="component" value="Unassembled WGS sequence"/>
</dbReference>
<gene>
    <name evidence="1" type="ORF">M9458_020976</name>
</gene>
<protein>
    <submittedName>
        <fullName evidence="1">Uncharacterized protein</fullName>
    </submittedName>
</protein>
<feature type="non-terminal residue" evidence="1">
    <location>
        <position position="87"/>
    </location>
</feature>
<keyword evidence="2" id="KW-1185">Reference proteome</keyword>
<name>A0ABD0QGP3_CIRMR</name>
<evidence type="ECO:0000313" key="2">
    <source>
        <dbReference type="Proteomes" id="UP001529510"/>
    </source>
</evidence>
<dbReference type="InterPro" id="IPR043129">
    <property type="entry name" value="ATPase_NBD"/>
</dbReference>